<feature type="compositionally biased region" description="Gly residues" evidence="1">
    <location>
        <begin position="243"/>
        <end position="297"/>
    </location>
</feature>
<dbReference type="PANTHER" id="PTHR47481">
    <property type="match status" value="1"/>
</dbReference>
<accession>A0AAD8RUT2</accession>
<dbReference type="PANTHER" id="PTHR47481:SF31">
    <property type="entry name" value="OS01G0873500 PROTEIN"/>
    <property type="match status" value="1"/>
</dbReference>
<feature type="compositionally biased region" description="Low complexity" evidence="1">
    <location>
        <begin position="459"/>
        <end position="487"/>
    </location>
</feature>
<sequence>MASSSSTAPAAAMPVTSSVTVRLNHTNYMLWRSQMITHLRSHPHLLGHITGSTQAPPSFIEEVTGTGDDRITSQVTNPEYATWYVRDQTVLSGFFATVTEEVLASIMGAPTAHDAWMILEGMFSSRSRARVIQIRTQLTAAKKKGTPAADYFRQMKHLADTLAAIGQPLREEETISYILAGLGPDYDALVTSLTTRNDDITLDEVYSHLLAFEQRHEQHDADLVIGTGGPSANFSGRQQGGRPNYGGGGGNQQGGGGRGNQGRGRGQGRGGGRGGPPQGRGNGGQGQQGGQGHNGGGGAPRPVCQICNKVGHSAIRCYQRYNHAYNDDEPSANHAATGYNVDPTWYMDTGATDHITSDLDRLAIRDAYNGNERVHVGNGAGSTLAPESLVLRRTTSRRHQPSTCFLTPGSINLGFFLRENLLLCASYLPLGVAQRTCEIHAITHHGDTHHGDDVDQQPSGTTASSNSDSDSDADSGSASITASAHAGPSPPPSPTASSGPDPAAQQTTSAPTHTMRTRLRSGITMPKRRTDGTVTYSAVRTDVAEPATVADALHDPRWRAAMDAELAALHRNETWRLVPAPPVVNLIDSRWAFKVKHNPDGSIERFKARLVAKGFKQRHGIDYDDTFSPVVKPTTIRVLLSLAVAQGWHMRQLDVDNAFLHGYLEEEVYMVQPPGFTDPRHPRHVCKLEKSLYGLKQAPRAWFARLSGKLQELGFVPSKADVSLFIYRTPAVAMFMLVYVDDIIVVSSTQAAADQLLARLREEFPVKDLGHLNFFLDIEVKSTSDGIVLAQKKYISDLLTRTNMLQAKGVSTPMVTTEKLSRFDGELLSPADATRALLSEVGA</sequence>
<comment type="caution">
    <text evidence="3">The sequence shown here is derived from an EMBL/GenBank/DDBJ whole genome shotgun (WGS) entry which is preliminary data.</text>
</comment>
<feature type="domain" description="Reverse transcriptase Ty1/copia-type" evidence="2">
    <location>
        <begin position="572"/>
        <end position="815"/>
    </location>
</feature>
<evidence type="ECO:0000256" key="1">
    <source>
        <dbReference type="SAM" id="MobiDB-lite"/>
    </source>
</evidence>
<evidence type="ECO:0000313" key="4">
    <source>
        <dbReference type="Proteomes" id="UP001231189"/>
    </source>
</evidence>
<dbReference type="Pfam" id="PF14223">
    <property type="entry name" value="Retrotran_gag_2"/>
    <property type="match status" value="1"/>
</dbReference>
<proteinExistence type="predicted"/>
<keyword evidence="4" id="KW-1185">Reference proteome</keyword>
<dbReference type="InterPro" id="IPR013103">
    <property type="entry name" value="RVT_2"/>
</dbReference>
<feature type="region of interest" description="Disordered" evidence="1">
    <location>
        <begin position="447"/>
        <end position="531"/>
    </location>
</feature>
<evidence type="ECO:0000313" key="3">
    <source>
        <dbReference type="EMBL" id="KAK1632166.1"/>
    </source>
</evidence>
<reference evidence="3" key="1">
    <citation type="submission" date="2023-07" db="EMBL/GenBank/DDBJ databases">
        <title>A chromosome-level genome assembly of Lolium multiflorum.</title>
        <authorList>
            <person name="Chen Y."/>
            <person name="Copetti D."/>
            <person name="Kolliker R."/>
            <person name="Studer B."/>
        </authorList>
    </citation>
    <scope>NUCLEOTIDE SEQUENCE</scope>
    <source>
        <strain evidence="3">02402/16</strain>
        <tissue evidence="3">Leaf</tissue>
    </source>
</reference>
<feature type="region of interest" description="Disordered" evidence="1">
    <location>
        <begin position="223"/>
        <end position="297"/>
    </location>
</feature>
<feature type="compositionally biased region" description="Low complexity" evidence="1">
    <location>
        <begin position="495"/>
        <end position="504"/>
    </location>
</feature>
<dbReference type="Pfam" id="PF07727">
    <property type="entry name" value="RVT_2"/>
    <property type="match status" value="1"/>
</dbReference>
<dbReference type="SUPFAM" id="SSF56672">
    <property type="entry name" value="DNA/RNA polymerases"/>
    <property type="match status" value="1"/>
</dbReference>
<dbReference type="EMBL" id="JAUUTY010000005">
    <property type="protein sequence ID" value="KAK1632166.1"/>
    <property type="molecule type" value="Genomic_DNA"/>
</dbReference>
<dbReference type="AlphaFoldDB" id="A0AAD8RUT2"/>
<name>A0AAD8RUT2_LOLMU</name>
<feature type="compositionally biased region" description="Polar residues" evidence="1">
    <location>
        <begin position="505"/>
        <end position="514"/>
    </location>
</feature>
<organism evidence="3 4">
    <name type="scientific">Lolium multiflorum</name>
    <name type="common">Italian ryegrass</name>
    <name type="synonym">Lolium perenne subsp. multiflorum</name>
    <dbReference type="NCBI Taxonomy" id="4521"/>
    <lineage>
        <taxon>Eukaryota</taxon>
        <taxon>Viridiplantae</taxon>
        <taxon>Streptophyta</taxon>
        <taxon>Embryophyta</taxon>
        <taxon>Tracheophyta</taxon>
        <taxon>Spermatophyta</taxon>
        <taxon>Magnoliopsida</taxon>
        <taxon>Liliopsida</taxon>
        <taxon>Poales</taxon>
        <taxon>Poaceae</taxon>
        <taxon>BOP clade</taxon>
        <taxon>Pooideae</taxon>
        <taxon>Poodae</taxon>
        <taxon>Poeae</taxon>
        <taxon>Poeae Chloroplast Group 2 (Poeae type)</taxon>
        <taxon>Loliodinae</taxon>
        <taxon>Loliinae</taxon>
        <taxon>Lolium</taxon>
    </lineage>
</organism>
<evidence type="ECO:0000259" key="2">
    <source>
        <dbReference type="Pfam" id="PF07727"/>
    </source>
</evidence>
<gene>
    <name evidence="3" type="ORF">QYE76_006481</name>
</gene>
<dbReference type="InterPro" id="IPR043502">
    <property type="entry name" value="DNA/RNA_pol_sf"/>
</dbReference>
<dbReference type="Proteomes" id="UP001231189">
    <property type="component" value="Unassembled WGS sequence"/>
</dbReference>
<protein>
    <recommendedName>
        <fullName evidence="2">Reverse transcriptase Ty1/copia-type domain-containing protein</fullName>
    </recommendedName>
</protein>